<dbReference type="InterPro" id="IPR011029">
    <property type="entry name" value="DEATH-like_dom_sf"/>
</dbReference>
<reference evidence="6 7" key="1">
    <citation type="submission" date="2024-01" db="EMBL/GenBank/DDBJ databases">
        <title>The genome of the rayed Mediterranean limpet Patella caerulea (Linnaeus, 1758).</title>
        <authorList>
            <person name="Anh-Thu Weber A."/>
            <person name="Halstead-Nussloch G."/>
        </authorList>
    </citation>
    <scope>NUCLEOTIDE SEQUENCE [LARGE SCALE GENOMIC DNA]</scope>
    <source>
        <strain evidence="6">AATW-2023a</strain>
        <tissue evidence="6">Whole specimen</tissue>
    </source>
</reference>
<feature type="region of interest" description="Disordered" evidence="4">
    <location>
        <begin position="4115"/>
        <end position="4160"/>
    </location>
</feature>
<feature type="repeat" description="ANK" evidence="3">
    <location>
        <begin position="552"/>
        <end position="575"/>
    </location>
</feature>
<feature type="repeat" description="ANK" evidence="3">
    <location>
        <begin position="3521"/>
        <end position="3553"/>
    </location>
</feature>
<keyword evidence="1" id="KW-0677">Repeat</keyword>
<evidence type="ECO:0000256" key="1">
    <source>
        <dbReference type="ARBA" id="ARBA00022737"/>
    </source>
</evidence>
<evidence type="ECO:0000313" key="7">
    <source>
        <dbReference type="Proteomes" id="UP001347796"/>
    </source>
</evidence>
<dbReference type="Gene3D" id="1.10.533.10">
    <property type="entry name" value="Death Domain, Fas"/>
    <property type="match status" value="1"/>
</dbReference>
<feature type="repeat" description="ANK" evidence="3">
    <location>
        <begin position="254"/>
        <end position="286"/>
    </location>
</feature>
<dbReference type="Gene3D" id="2.60.220.30">
    <property type="match status" value="1"/>
</dbReference>
<feature type="domain" description="Death" evidence="5">
    <location>
        <begin position="4168"/>
        <end position="4256"/>
    </location>
</feature>
<dbReference type="PROSITE" id="PS50017">
    <property type="entry name" value="DEATH_DOMAIN"/>
    <property type="match status" value="1"/>
</dbReference>
<gene>
    <name evidence="6" type="ORF">SNE40_004989</name>
</gene>
<name>A0AAN8JZ69_PATCE</name>
<dbReference type="SUPFAM" id="SSF48403">
    <property type="entry name" value="Ankyrin repeat"/>
    <property type="match status" value="6"/>
</dbReference>
<dbReference type="InterPro" id="IPR036770">
    <property type="entry name" value="Ankyrin_rpt-contain_sf"/>
</dbReference>
<protein>
    <recommendedName>
        <fullName evidence="5">Death domain-containing protein</fullName>
    </recommendedName>
</protein>
<feature type="repeat" description="ANK" evidence="3">
    <location>
        <begin position="519"/>
        <end position="551"/>
    </location>
</feature>
<dbReference type="CDD" id="cd01670">
    <property type="entry name" value="Death"/>
    <property type="match status" value="1"/>
</dbReference>
<accession>A0AAN8JZ69</accession>
<evidence type="ECO:0000313" key="6">
    <source>
        <dbReference type="EMBL" id="KAK6188909.1"/>
    </source>
</evidence>
<feature type="compositionally biased region" description="Polar residues" evidence="4">
    <location>
        <begin position="4129"/>
        <end position="4145"/>
    </location>
</feature>
<dbReference type="Proteomes" id="UP001347796">
    <property type="component" value="Unassembled WGS sequence"/>
</dbReference>
<feature type="repeat" description="ANK" evidence="3">
    <location>
        <begin position="3554"/>
        <end position="3586"/>
    </location>
</feature>
<comment type="caution">
    <text evidence="6">The sequence shown here is derived from an EMBL/GenBank/DDBJ whole genome shotgun (WGS) entry which is preliminary data.</text>
</comment>
<keyword evidence="7" id="KW-1185">Reference proteome</keyword>
<keyword evidence="2 3" id="KW-0040">ANK repeat</keyword>
<dbReference type="EMBL" id="JAZGQO010000003">
    <property type="protein sequence ID" value="KAK6188909.1"/>
    <property type="molecule type" value="Genomic_DNA"/>
</dbReference>
<dbReference type="GO" id="GO:0007165">
    <property type="term" value="P:signal transduction"/>
    <property type="evidence" value="ECO:0007669"/>
    <property type="project" value="InterPro"/>
</dbReference>
<proteinExistence type="predicted"/>
<dbReference type="PROSITE" id="PS50297">
    <property type="entry name" value="ANK_REP_REGION"/>
    <property type="match status" value="6"/>
</dbReference>
<dbReference type="PANTHER" id="PTHR24198:SF165">
    <property type="entry name" value="ANKYRIN REPEAT-CONTAINING PROTEIN-RELATED"/>
    <property type="match status" value="1"/>
</dbReference>
<sequence length="4289" mass="485405">MTEQNETQENLFNFFSLPCSPREKTPEILVRFQAVSASHPCILQKSLSLNSELTLLEVRQILHPLFSTCYQRGFIFLWKQKEIGRTRERVLTLFDILPKPPRGVPDSQPFLFSEVQYRKLPHKKNGKRETVTCAGLVFLYEDSGVNQWCKSDLQDGLKGEYLYGFSFIPTSVTSSISRIVDLDVGRINQFAAMGNLPELQMMFNKLPHDRDLSDIYDERLASPLHYSCANGHLDVCEFLVGRLGRSVIYKTDINLNTPLHCALRRGHMDIVLYLLQLLPDLKSCDILGQSCGHLLFSLDDKKTDVLLTMVDSCACILDDKTVLHLTCLSIQKKNLSVARKLCKLLKVFPPSFYKPPLHLAAELGDTEMVDSLVNRPSDTEDAGNETHQPLDHDLDGHLPLHYASQHGHSHIIPLLYKPEITDDDFGKAVKLAITWHQYDALCTLFKLRPDFDIGKDQKRNLVFKAENNMAQFGKPIIQALNSEKNLLTRLVRQAAHDNLMEELELLESFGVEVSRQDYMGRTALHEAAEQGHADVVYFLLDHGADANVQDWQGSTALHYACKTGNTKVIDILVSHPETNINAQDLCGRNVLMVAAYARKSDVVGYLLQNSNVNPWQKDKFNQNILHYLILLDKASVILEILQCIPMDVSDINLNKSSEYPDAEKHSSEKSRRGPIVYPKLTHCECDTCGKKWHYFAWHSKSTHLCKPQSTISKGTVRTVQYGTQEAGIAEIEVISQPFQYSPCQSDILSLIEMHIVSDKTHYLQQLFDIIAKRLTGGDILYLCALAVKYWSIEALVVLGGYLDMTELVLSDLLRMSILMESATDEMIKKKLAMVKYLLQLGACPNYFHNLSVESQHIPNADTLHAESFNDYGGLPNKYYLKYTTNNNSLNEKLRLTNKEKRNVFLTPLELAVLQDNQDLVELLLFKDASVRLCFAVHLAVMGGKVQLIELLLKQWDQEKDAYVVGCDDVEAMHRACSLTSGILQAFCVSESACLQTLKILLTFLPDLLKSGKLLTATMVESVRPHLLNNTHTQLQKFLYRSASADHLQVLPITKLVQRKHNYDSLDDLSNLVIFMMKEGIHLSTVRVTKSGELHAACELFVEATEKSLWSVIEQLLDVSGDIVCKCLLAESSSCRRHVYDCLLDDDNALCASAVRQFLIKAPLSCLRVFYAHARSCVSADTSVTCSMDDIIQLSLTAVSEQRDGLLACCKILLLFPQILTKILSIMNPRRKRIWFQRKLSEVKSETMRCYKSTSKIINYIHNRLPDVILMKTLTSLPRCGIKNILDKQFTVAHVGCMLGNLNIVRMCFNGIIPSRVEIRDGDKPSLLDAAAAFGHRHIIGYLLDEGATTRAQTLVAACVGPEYIGMEAWRNGMTSSELSVEEERLSIIQLLHKRSNFSKAYGRNTYVSLLKAAVSQFYWSIAGWCLEYLGEADISFQNQRDALMSVFCKGPEQLCLNILETLPDSWWSDLSAEEAYDVIYTSTIRNDDVSAHLLSSLTQSYSFALPNVLSIKDKHKRNLLHFFCAQGRQDIIRKVLSQLTNCDFSRVDTILNSSDSSKATPLWYALAWHRWDICEMLVLNGAVIHKTRSFPLLCTRKMFRVEKQVSKTAIPDSKGGVYRAQCQRNKSFDAACVLGSSGPFFDQLYRSTTNVNTTFTDKATIISIDKTDNEIKSLNNTGSFPNLQYLLKLMFQALDKNASIFHIAVGTGDAALISSILEQPLFRYCTQKSQISPMTFALVNNRADFVSVCGEPGICHDFKNIVIYHALASINLTSVVKTTEKTAKRYQWNTSTITPLRLQLEDLVSIEKAVRSLSFFPTRDNPQRISVKILLNLIQENTSAHDDFLSTSFLLAAVISGQSWCFDVINSVCKSKAYYASIILRPLVAGFNMIDLLFLFAPADKTSVHGKKDIGARIQCLERLVDYHLDIALHQQTLEIIKDKRIFNMVVPMLKAGALTREQKDDELWFALVTEAASLGYTEYVILTCNEYINESNFTPVFQRLICISALRKYQDMFSKLLEYNERLDFLQPVEHVCKQTGGKSLSIFECAVISGVVSMVTDIINRLQNNGRVDMSSLRPCLEFAYARGNKKVCELLEKFTMSVSRNIMSIDFCLKLFSIAVRRGNGAVCISLLHSWNLNVVNASVSGMNNLDFACMYGMKTVVDEMLQDVQTSVVNSVNEDKMNALDYSRAFGHIELSTDLVETYRARSFQDSRTLVHYGWLSYCLRQNETCAQKNNPKHLYIKRKRRPLTLNTLIRLGDDCGAVSFIKAAPETVVSNLEQNYKKHPLLHLCSRYNCPETLKLLFESFQKYSVDKLESWSLLEYKGRNALAVAVECNLVNVAKILNTADAFEWRYRNAETILHWVARYGSFEMAEVLTDNISSVVLTLKDQCGLTPAATSVACGNQHILHLLLPKDNFEGSCHGDHKKTVFDCVECLLDFCIGWFKHAQTGRQIHPQILNRNMRHRFETAVGFRVHKKEAKIVYSHPLEKLLTWAQWSKSDILIQKALNSMGYPAHTVLAKMFLFRSKLEDDASVMSIALRENLTDVAIHILKNGYQCNTGHLSEMIVNAVGQHMNEFVNTLLELQYPVLTAQNAVGCSVLDAAYAMGNHTMIELFESKMEPDERSSHLSMLPQIMDHVSTLIRCQIKPGVHLINEFRPRTVGLSIFDMYRILPQRIMTEFFNDLNMINNGLMLVPVKLFNKDVFIDSESIRESVAKLKTTKQNVMSIILSKLVLGRYPKRMYKSWGRFEQVVVECLPKDSPEDASLAVVDGILRDRIKIQWNEATQKSTVETADAVSSVTDDSRHINIINDIMIPKLNEQIKMYLPNLRLEVRMDWSSIDNIHNIEERESVVKALVTESSTNPLSRLTEAAATCGQLLQDISLMLNKASTQSVISIFKRVSCITFQYAPGEDVPENFNLDPSDTLYWKFYLKKSGSRFPLLTILEVYHSACVGILDGFLKLSRSPRCVKTNKSQVSKAKNKKNKMKLNIDWQSFSKTQNAADLLTLFRQCVTLHISRMGATYDALPYLDLEIDELFITTAPAPDRAGLEYNHNILTVMIYIYKPNEGTWMTTEIDFKSKLVELQAEQLIADWSTRIGLQGRRRQFVKAVESLQTSIGVDVSVNYPENELLSFISAQKYMEMATPFKQMHYELRHFTSVIRDSFGKELTAYLEYSNCFWNLGKCDAKAGKWCWITPSEIDSVPSFIQLLVLTRTKGNKIVPKTFTMDTLRKLIKVKSVLIWIHMDSFPSNLNGNWDERFQIVIVKRQLFFVSDAEKALNIFDRLPKTFGYPFSQEDSDLVITTYSALSDTIFIKDTYANQSHKLTNTLYYHWWLNMAQQGRKLTLEGTDIESLNELDVLEMRDILSDCDSYIKKNISSRGSVIVRVDSGTSGKDASVGHDIQTTPEGDVCINVFKRKENEIVADTEVSTDSTPAGLLADYDDCDVPIQNIETNDDERLNLRIKRKTRRKNMPVVSRIEQKLSKNKKVLERVTSKLLDVAGMGSTGVIHRLLDVGANINAIDLNGCTPLILAAKSSHYVVEKLLLSRGADVNIVDERRRSALHYEAAEGNFDSVLLLVTYGAKVDAKDKLGWTPLRYAINNSHITTADMLVFCGADGTILDKKKESPIHVCDDPATLRLMKEGAKTIYGLKHGLVTTEFAILEAGKSKNLSKISLTVSIPSSLGTGAIYFICRRVQPEYCRPSLKPTAKEWFLSDVFEYRWTGIHFKDYITVSIPAYSKADVFDDVYLKTDKGICEECSVEYKQDGDELICSFKIRLVDMTAFVLVARPKTDRFLLTPEGRKFTSAIDHLVEVDVGPGAVHQNGYLYLEVIPKPEVNEKELGNVLSFSHFYQLSHAENLQLASDLKVTLPLPIDYFGNGDLYVLTSTVEKVGSEEVITCRITQSNPITTGGVVTFMLPVSQFICCNLLEWCNKPDDMSLDREQSVINTNIKLLQKARRRGYSAVFMTLVKPAAADHGAETVVECARNNNVYSRLRHWESQGFKSQVPTFTKEVCVYPEQEFKLDIEGNVSKVGQTEPRLQFHPYRMNFHKMRVSVNDPEKEQRGWVDVRTQRLKSLRKKKALPPGAPLAKMMIDLLINKPNQAEVKAKWNIFRQAEISKASSSETHRPAMSEASSSETPTIPRTSSPGTGCPARTDYPEDKTHTPFKGFMTDSLMTKLSRKIHSDWKKMGLYLGLTSEAIKKIMDGAGPRDFSRDNSFKMFTVWRKTRRHQNDEGLQELLVAVKLLGKPVLLDIIMNSIKSWLEETEDRQNKFHSWLMIFNYAAGSTTTLQK</sequence>
<dbReference type="Pfam" id="PF12796">
    <property type="entry name" value="Ank_2"/>
    <property type="match status" value="4"/>
</dbReference>
<dbReference type="Gene3D" id="1.25.40.20">
    <property type="entry name" value="Ankyrin repeat-containing domain"/>
    <property type="match status" value="9"/>
</dbReference>
<dbReference type="InterPro" id="IPR002110">
    <property type="entry name" value="Ankyrin_rpt"/>
</dbReference>
<evidence type="ECO:0000256" key="2">
    <source>
        <dbReference type="ARBA" id="ARBA00023043"/>
    </source>
</evidence>
<dbReference type="InterPro" id="IPR000488">
    <property type="entry name" value="Death_dom"/>
</dbReference>
<feature type="repeat" description="ANK" evidence="3">
    <location>
        <begin position="395"/>
        <end position="417"/>
    </location>
</feature>
<dbReference type="SMART" id="SM00248">
    <property type="entry name" value="ANK"/>
    <property type="match status" value="26"/>
</dbReference>
<evidence type="ECO:0000259" key="5">
    <source>
        <dbReference type="PROSITE" id="PS50017"/>
    </source>
</evidence>
<dbReference type="PRINTS" id="PR01415">
    <property type="entry name" value="ANKYRIN"/>
</dbReference>
<dbReference type="PROSITE" id="PS50088">
    <property type="entry name" value="ANK_REPEAT"/>
    <property type="match status" value="7"/>
</dbReference>
<dbReference type="PANTHER" id="PTHR24198">
    <property type="entry name" value="ANKYRIN REPEAT AND PROTEIN KINASE DOMAIN-CONTAINING PROTEIN"/>
    <property type="match status" value="1"/>
</dbReference>
<evidence type="ECO:0000256" key="4">
    <source>
        <dbReference type="SAM" id="MobiDB-lite"/>
    </source>
</evidence>
<evidence type="ECO:0000256" key="3">
    <source>
        <dbReference type="PROSITE-ProRule" id="PRU00023"/>
    </source>
</evidence>
<organism evidence="6 7">
    <name type="scientific">Patella caerulea</name>
    <name type="common">Rayed Mediterranean limpet</name>
    <dbReference type="NCBI Taxonomy" id="87958"/>
    <lineage>
        <taxon>Eukaryota</taxon>
        <taxon>Metazoa</taxon>
        <taxon>Spiralia</taxon>
        <taxon>Lophotrochozoa</taxon>
        <taxon>Mollusca</taxon>
        <taxon>Gastropoda</taxon>
        <taxon>Patellogastropoda</taxon>
        <taxon>Patelloidea</taxon>
        <taxon>Patellidae</taxon>
        <taxon>Patella</taxon>
    </lineage>
</organism>
<feature type="repeat" description="ANK" evidence="3">
    <location>
        <begin position="3587"/>
        <end position="3619"/>
    </location>
</feature>